<dbReference type="OMA" id="HLKHQRP"/>
<feature type="region of interest" description="Disordered" evidence="1">
    <location>
        <begin position="184"/>
        <end position="208"/>
    </location>
</feature>
<dbReference type="CDD" id="cd14279">
    <property type="entry name" value="CUE"/>
    <property type="match status" value="2"/>
</dbReference>
<dbReference type="eggNOG" id="ENOG502SCD6">
    <property type="taxonomic scope" value="Eukaryota"/>
</dbReference>
<gene>
    <name evidence="3" type="ORF">SDRG_12462</name>
</gene>
<dbReference type="GO" id="GO:0043130">
    <property type="term" value="F:ubiquitin binding"/>
    <property type="evidence" value="ECO:0007669"/>
    <property type="project" value="InterPro"/>
</dbReference>
<evidence type="ECO:0000259" key="2">
    <source>
        <dbReference type="PROSITE" id="PS51140"/>
    </source>
</evidence>
<dbReference type="STRING" id="1156394.T0RCH6"/>
<dbReference type="Gene3D" id="3.30.1370.110">
    <property type="match status" value="1"/>
</dbReference>
<dbReference type="Pfam" id="PF01713">
    <property type="entry name" value="Smr"/>
    <property type="match status" value="1"/>
</dbReference>
<dbReference type="GO" id="GO:0004519">
    <property type="term" value="F:endonuclease activity"/>
    <property type="evidence" value="ECO:0007669"/>
    <property type="project" value="TreeGrafter"/>
</dbReference>
<dbReference type="VEuPathDB" id="FungiDB:SDRG_12462"/>
<dbReference type="PANTHER" id="PTHR46535:SF1">
    <property type="entry name" value="NEDD4-BINDING PROTEIN 2"/>
    <property type="match status" value="1"/>
</dbReference>
<dbReference type="GeneID" id="19953189"/>
<dbReference type="PANTHER" id="PTHR46535">
    <property type="entry name" value="NEDD4-BINDING PROTEIN 2"/>
    <property type="match status" value="1"/>
</dbReference>
<dbReference type="InterPro" id="IPR052772">
    <property type="entry name" value="Endo/PolyKinase_Domain-Protein"/>
</dbReference>
<organism evidence="3 4">
    <name type="scientific">Saprolegnia diclina (strain VS20)</name>
    <dbReference type="NCBI Taxonomy" id="1156394"/>
    <lineage>
        <taxon>Eukaryota</taxon>
        <taxon>Sar</taxon>
        <taxon>Stramenopiles</taxon>
        <taxon>Oomycota</taxon>
        <taxon>Saprolegniomycetes</taxon>
        <taxon>Saprolegniales</taxon>
        <taxon>Saprolegniaceae</taxon>
        <taxon>Saprolegnia</taxon>
    </lineage>
</organism>
<dbReference type="InterPro" id="IPR036063">
    <property type="entry name" value="Smr_dom_sf"/>
</dbReference>
<feature type="domain" description="CUE" evidence="2">
    <location>
        <begin position="123"/>
        <end position="166"/>
    </location>
</feature>
<sequence>MTAATLDLLHDVVEYRLTKRDIASVLELNDGNVARTIDELLSMLKIQDMERKASIDTTNDAVVAADSKLQWDLFLAEMGAHGLDEATCTGLLQALQDTCGGDHVASSTIVHELLAAMDDAPKEEDHPIVALQEQFPHIRNDLIAKILEQNEYDVAATAKALTETGHLLNAHGSLENYSYASMAKGPTHTATTAPPSAKNFPTLQPRRSSKRRVVQWGTHAANNAWATNDQALPTGTPGSLSTKLKLEYLQKRLPNVDADILCTALLLNNANLETTEAIVSSIFNIPPASRPSSNQDEQPPKYHPPRHRRRDEAPDGFAQYQARTEALIEELQQTHSAAVRSFGSGKLNHHLGRDKMLCVSALRRELQITREQAAYAFFNENKHLVKAGKTVDMHGLFLQEALHVLEYCLDYAKKSRVRKFMVVTGVGNHATKPGKMFNSIDASLARRGVKYTKGPGHFVIQPFFQTTA</sequence>
<feature type="compositionally biased region" description="Low complexity" evidence="1">
    <location>
        <begin position="186"/>
        <end position="197"/>
    </location>
</feature>
<dbReference type="PROSITE" id="PS51140">
    <property type="entry name" value="CUE"/>
    <property type="match status" value="1"/>
</dbReference>
<dbReference type="InterPro" id="IPR003892">
    <property type="entry name" value="CUE"/>
</dbReference>
<evidence type="ECO:0000313" key="4">
    <source>
        <dbReference type="Proteomes" id="UP000030762"/>
    </source>
</evidence>
<dbReference type="RefSeq" id="XP_008616757.1">
    <property type="nucleotide sequence ID" value="XM_008618535.1"/>
</dbReference>
<evidence type="ECO:0000256" key="1">
    <source>
        <dbReference type="SAM" id="MobiDB-lite"/>
    </source>
</evidence>
<feature type="region of interest" description="Disordered" evidence="1">
    <location>
        <begin position="287"/>
        <end position="312"/>
    </location>
</feature>
<keyword evidence="4" id="KW-1185">Reference proteome</keyword>
<dbReference type="Proteomes" id="UP000030762">
    <property type="component" value="Unassembled WGS sequence"/>
</dbReference>
<dbReference type="EMBL" id="JH767180">
    <property type="protein sequence ID" value="EQC29918.1"/>
    <property type="molecule type" value="Genomic_DNA"/>
</dbReference>
<accession>T0RCH6</accession>
<reference evidence="3 4" key="1">
    <citation type="submission" date="2012-04" db="EMBL/GenBank/DDBJ databases">
        <title>The Genome Sequence of Saprolegnia declina VS20.</title>
        <authorList>
            <consortium name="The Broad Institute Genome Sequencing Platform"/>
            <person name="Russ C."/>
            <person name="Nusbaum C."/>
            <person name="Tyler B."/>
            <person name="van West P."/>
            <person name="Dieguez-Uribeondo J."/>
            <person name="de Bruijn I."/>
            <person name="Tripathy S."/>
            <person name="Jiang R."/>
            <person name="Young S.K."/>
            <person name="Zeng Q."/>
            <person name="Gargeya S."/>
            <person name="Fitzgerald M."/>
            <person name="Haas B."/>
            <person name="Abouelleil A."/>
            <person name="Alvarado L."/>
            <person name="Arachchi H.M."/>
            <person name="Berlin A."/>
            <person name="Chapman S.B."/>
            <person name="Goldberg J."/>
            <person name="Griggs A."/>
            <person name="Gujja S."/>
            <person name="Hansen M."/>
            <person name="Howarth C."/>
            <person name="Imamovic A."/>
            <person name="Larimer J."/>
            <person name="McCowen C."/>
            <person name="Montmayeur A."/>
            <person name="Murphy C."/>
            <person name="Neiman D."/>
            <person name="Pearson M."/>
            <person name="Priest M."/>
            <person name="Roberts A."/>
            <person name="Saif S."/>
            <person name="Shea T."/>
            <person name="Sisk P."/>
            <person name="Sykes S."/>
            <person name="Wortman J."/>
            <person name="Nusbaum C."/>
            <person name="Birren B."/>
        </authorList>
    </citation>
    <scope>NUCLEOTIDE SEQUENCE [LARGE SCALE GENOMIC DNA]</scope>
    <source>
        <strain evidence="3 4">VS20</strain>
    </source>
</reference>
<name>T0RCH6_SAPDV</name>
<protein>
    <recommendedName>
        <fullName evidence="2">CUE domain-containing protein</fullName>
    </recommendedName>
</protein>
<dbReference type="SUPFAM" id="SSF160443">
    <property type="entry name" value="SMR domain-like"/>
    <property type="match status" value="1"/>
</dbReference>
<dbReference type="OrthoDB" id="3231855at2759"/>
<dbReference type="InParanoid" id="T0RCH6"/>
<dbReference type="GO" id="GO:0005634">
    <property type="term" value="C:nucleus"/>
    <property type="evidence" value="ECO:0007669"/>
    <property type="project" value="TreeGrafter"/>
</dbReference>
<dbReference type="InterPro" id="IPR002625">
    <property type="entry name" value="Smr_dom"/>
</dbReference>
<dbReference type="AlphaFoldDB" id="T0RCH6"/>
<proteinExistence type="predicted"/>
<evidence type="ECO:0000313" key="3">
    <source>
        <dbReference type="EMBL" id="EQC29918.1"/>
    </source>
</evidence>